<dbReference type="RefSeq" id="XP_016621012.1">
    <property type="nucleotide sequence ID" value="XM_016763399.1"/>
</dbReference>
<dbReference type="Pfam" id="PF18566">
    <property type="entry name" value="Ldi"/>
    <property type="match status" value="2"/>
</dbReference>
<name>A0A0D2HLY0_CLAB1</name>
<dbReference type="Proteomes" id="UP000053789">
    <property type="component" value="Unassembled WGS sequence"/>
</dbReference>
<dbReference type="EMBL" id="KN846986">
    <property type="protein sequence ID" value="KIW94343.1"/>
    <property type="molecule type" value="Genomic_DNA"/>
</dbReference>
<evidence type="ECO:0000259" key="1">
    <source>
        <dbReference type="Pfam" id="PF18566"/>
    </source>
</evidence>
<proteinExistence type="predicted"/>
<keyword evidence="3" id="KW-1185">Reference proteome</keyword>
<dbReference type="AlphaFoldDB" id="A0A0D2HLY0"/>
<evidence type="ECO:0000313" key="2">
    <source>
        <dbReference type="EMBL" id="KIW94343.1"/>
    </source>
</evidence>
<dbReference type="HOGENOM" id="CLU_044865_1_0_1"/>
<dbReference type="OrthoDB" id="9979195at2759"/>
<dbReference type="VEuPathDB" id="FungiDB:Z519_05659"/>
<protein>
    <recommendedName>
        <fullName evidence="1">Linalool dehydratase/isomerase domain-containing protein</fullName>
    </recommendedName>
</protein>
<feature type="domain" description="Linalool dehydratase/isomerase" evidence="1">
    <location>
        <begin position="71"/>
        <end position="230"/>
    </location>
</feature>
<accession>A0A0D2HLY0</accession>
<organism evidence="2 3">
    <name type="scientific">Cladophialophora bantiana (strain ATCC 10958 / CBS 173.52 / CDC B-1940 / NIH 8579)</name>
    <name type="common">Xylohypha bantiana</name>
    <dbReference type="NCBI Taxonomy" id="1442370"/>
    <lineage>
        <taxon>Eukaryota</taxon>
        <taxon>Fungi</taxon>
        <taxon>Dikarya</taxon>
        <taxon>Ascomycota</taxon>
        <taxon>Pezizomycotina</taxon>
        <taxon>Eurotiomycetes</taxon>
        <taxon>Chaetothyriomycetidae</taxon>
        <taxon>Chaetothyriales</taxon>
        <taxon>Herpotrichiellaceae</taxon>
        <taxon>Cladophialophora</taxon>
    </lineage>
</organism>
<feature type="domain" description="Linalool dehydratase/isomerase" evidence="1">
    <location>
        <begin position="248"/>
        <end position="433"/>
    </location>
</feature>
<reference evidence="2" key="1">
    <citation type="submission" date="2015-01" db="EMBL/GenBank/DDBJ databases">
        <title>The Genome Sequence of Cladophialophora bantiana CBS 173.52.</title>
        <authorList>
            <consortium name="The Broad Institute Genomics Platform"/>
            <person name="Cuomo C."/>
            <person name="de Hoog S."/>
            <person name="Gorbushina A."/>
            <person name="Stielow B."/>
            <person name="Teixiera M."/>
            <person name="Abouelleil A."/>
            <person name="Chapman S.B."/>
            <person name="Priest M."/>
            <person name="Young S.K."/>
            <person name="Wortman J."/>
            <person name="Nusbaum C."/>
            <person name="Birren B."/>
        </authorList>
    </citation>
    <scope>NUCLEOTIDE SEQUENCE [LARGE SCALE GENOMIC DNA]</scope>
    <source>
        <strain evidence="2">CBS 173.52</strain>
    </source>
</reference>
<dbReference type="GeneID" id="27698587"/>
<evidence type="ECO:0000313" key="3">
    <source>
        <dbReference type="Proteomes" id="UP000053789"/>
    </source>
</evidence>
<gene>
    <name evidence="2" type="ORF">Z519_05659</name>
</gene>
<sequence length="570" mass="65537">MTIGTTTTTTTATGTLTVSAHPPVEISKYPKLDALQAGHLRHFHNLVSQPDGEWHHFGTLEAQQEWDDAYRYQLATMAYATGVAHYHRLPAMRSAFKALLRRIIHKMLRREVWGYWFNTSHGGNLLDPDLKELRKPWADPVIKENIMYSGHLLLMTSLYAMLFDDDEFEKEGSLTFQWSPLFWGLGREDFRYDNRSLQKVIFQQMEENDWVGVCCEPNAVFVVCNQFPVSPVSRDSVPRRHRLTIDKIIAMRYNDSRDGTNNVEEVLKKYEASLIRRGMITNSGLYPSFFALKQRQAIPARQGAHTAWANAYMNTWNSEKVHSLYDSQVLGFLTNIAGKTRLQPTRVALGFRKLVLEHGEDPQSPETLRKAREISTQFTNPVFPFETISWNCFTQMLSELGKEKELNDLLEYIDSHLNPTWENGGLFYPRNDELFDDEHNMVHMEPHSGNSGIGYSRLNVKDGQKKMWEQPWTHEILAQRPWVDGLSFADGVDFLRGIWDDEARAMVVTLKSWTENPREVMFTVKNLPRGDWAVYVDTTPKQTTTVRETEGVVVTVNVGQSEVDIVVVSL</sequence>
<dbReference type="InterPro" id="IPR041411">
    <property type="entry name" value="Ldi"/>
</dbReference>